<dbReference type="Proteomes" id="UP000235392">
    <property type="component" value="Unassembled WGS sequence"/>
</dbReference>
<protein>
    <recommendedName>
        <fullName evidence="4">Integrase zinc-binding domain-containing protein</fullName>
    </recommendedName>
</protein>
<feature type="compositionally biased region" description="Low complexity" evidence="1">
    <location>
        <begin position="349"/>
        <end position="370"/>
    </location>
</feature>
<proteinExistence type="predicted"/>
<feature type="region of interest" description="Disordered" evidence="1">
    <location>
        <begin position="489"/>
        <end position="521"/>
    </location>
</feature>
<feature type="region of interest" description="Disordered" evidence="1">
    <location>
        <begin position="193"/>
        <end position="216"/>
    </location>
</feature>
<organism evidence="2 3">
    <name type="scientific">Puccinia coronata f. sp. avenae</name>
    <dbReference type="NCBI Taxonomy" id="200324"/>
    <lineage>
        <taxon>Eukaryota</taxon>
        <taxon>Fungi</taxon>
        <taxon>Dikarya</taxon>
        <taxon>Basidiomycota</taxon>
        <taxon>Pucciniomycotina</taxon>
        <taxon>Pucciniomycetes</taxon>
        <taxon>Pucciniales</taxon>
        <taxon>Pucciniaceae</taxon>
        <taxon>Puccinia</taxon>
    </lineage>
</organism>
<feature type="compositionally biased region" description="Low complexity" evidence="1">
    <location>
        <begin position="197"/>
        <end position="209"/>
    </location>
</feature>
<dbReference type="AlphaFoldDB" id="A0A2N5VNR9"/>
<dbReference type="EMBL" id="PGCI01000004">
    <property type="protein sequence ID" value="PLW51634.1"/>
    <property type="molecule type" value="Genomic_DNA"/>
</dbReference>
<feature type="region of interest" description="Disordered" evidence="1">
    <location>
        <begin position="154"/>
        <end position="176"/>
    </location>
</feature>
<evidence type="ECO:0000313" key="3">
    <source>
        <dbReference type="Proteomes" id="UP000235392"/>
    </source>
</evidence>
<accession>A0A2N5VNR9</accession>
<sequence>MACNNGNDGYPCQAEFNRRMENYIVRKKRSERTVVSEGELAIIYNLLSDAAAMRAETDVSHRTWVKKTFMLKSFTHGTFVCHKDKGQSSVQPVASKEKMYYILKQAHASEGHGGRDKTAKAVKKTHSFIRKGLICLFLEVCPTCRARNEAVKKDKFTSSHNTSEANSPFSHLDSASNVDPWDQSASYALRSANPYQSSTTPTTLHSTSPLYPPEDYQRLTIPTLSTALKRAPSHGVVGTLFPEPASSHVRSHTFPLLDSSYPAQPDHQYEQPSLGYTASPSPLLSAGSASQMGSVYESYNPDHLSELTAALQQQSFCAPIFAVQVDAPGHQQGASAHEYFQGDQPYFHHQQPASSSSSPSSSEAHNLSLSNNLYDPVNMPYLLGSQPENPYPSSSVPAQLDSFPAHDDFTLEHARSPSNSSLQAHYDTKPQLMSNLDGASASLEFTTNYGHLSTYQPTDAGIPEPYPAIQAQAQPAGPHRRSFADKNHKNLSLQCGPGGPDGFRNNNTSADSFSGPSTAGSNWTIAEDMSLPMSDGDFHHLLSSLSSTTPDNTHEDQLLHLHC</sequence>
<evidence type="ECO:0000256" key="1">
    <source>
        <dbReference type="SAM" id="MobiDB-lite"/>
    </source>
</evidence>
<feature type="region of interest" description="Disordered" evidence="1">
    <location>
        <begin position="346"/>
        <end position="370"/>
    </location>
</feature>
<feature type="compositionally biased region" description="Polar residues" evidence="1">
    <location>
        <begin position="504"/>
        <end position="521"/>
    </location>
</feature>
<comment type="caution">
    <text evidence="2">The sequence shown here is derived from an EMBL/GenBank/DDBJ whole genome shotgun (WGS) entry which is preliminary data.</text>
</comment>
<feature type="region of interest" description="Disordered" evidence="1">
    <location>
        <begin position="256"/>
        <end position="282"/>
    </location>
</feature>
<evidence type="ECO:0008006" key="4">
    <source>
        <dbReference type="Google" id="ProtNLM"/>
    </source>
</evidence>
<feature type="compositionally biased region" description="Polar residues" evidence="1">
    <location>
        <begin position="158"/>
        <end position="176"/>
    </location>
</feature>
<name>A0A2N5VNR9_9BASI</name>
<gene>
    <name evidence="2" type="ORF">PCASD_00570</name>
</gene>
<reference evidence="2 3" key="1">
    <citation type="submission" date="2017-11" db="EMBL/GenBank/DDBJ databases">
        <title>De novo assembly and phasing of dikaryotic genomes from two isolates of Puccinia coronata f. sp. avenae, the causal agent of oat crown rust.</title>
        <authorList>
            <person name="Miller M.E."/>
            <person name="Zhang Y."/>
            <person name="Omidvar V."/>
            <person name="Sperschneider J."/>
            <person name="Schwessinger B."/>
            <person name="Raley C."/>
            <person name="Palmer J.M."/>
            <person name="Garnica D."/>
            <person name="Upadhyaya N."/>
            <person name="Rathjen J."/>
            <person name="Taylor J.M."/>
            <person name="Park R.F."/>
            <person name="Dodds P.N."/>
            <person name="Hirsch C.D."/>
            <person name="Kianian S.F."/>
            <person name="Figueroa M."/>
        </authorList>
    </citation>
    <scope>NUCLEOTIDE SEQUENCE [LARGE SCALE GENOMIC DNA]</scope>
    <source>
        <strain evidence="2">12SD80</strain>
    </source>
</reference>
<evidence type="ECO:0000313" key="2">
    <source>
        <dbReference type="EMBL" id="PLW51634.1"/>
    </source>
</evidence>